<comment type="caution">
    <text evidence="2">The sequence shown here is derived from an EMBL/GenBank/DDBJ whole genome shotgun (WGS) entry which is preliminary data.</text>
</comment>
<gene>
    <name evidence="1" type="ORF">T11_5051</name>
    <name evidence="2" type="ORF">T11_7769</name>
</gene>
<sequence length="60" mass="6655">MYGPGHYAGEQGHVPLRRGSLLHSYEQWPVKSILLCEKGGALTTWPPITATIFSWTDLAD</sequence>
<proteinExistence type="predicted"/>
<evidence type="ECO:0000313" key="3">
    <source>
        <dbReference type="Proteomes" id="UP000055024"/>
    </source>
</evidence>
<dbReference type="EMBL" id="JYDP01000033">
    <property type="protein sequence ID" value="KRZ13307.1"/>
    <property type="molecule type" value="Genomic_DNA"/>
</dbReference>
<evidence type="ECO:0000313" key="2">
    <source>
        <dbReference type="EMBL" id="KRZ13317.1"/>
    </source>
</evidence>
<name>A0A0V1HUP1_9BILA</name>
<protein>
    <submittedName>
        <fullName evidence="2">Uncharacterized protein</fullName>
    </submittedName>
</protein>
<dbReference type="Proteomes" id="UP000055024">
    <property type="component" value="Unassembled WGS sequence"/>
</dbReference>
<organism evidence="2 3">
    <name type="scientific">Trichinella zimbabwensis</name>
    <dbReference type="NCBI Taxonomy" id="268475"/>
    <lineage>
        <taxon>Eukaryota</taxon>
        <taxon>Metazoa</taxon>
        <taxon>Ecdysozoa</taxon>
        <taxon>Nematoda</taxon>
        <taxon>Enoplea</taxon>
        <taxon>Dorylaimia</taxon>
        <taxon>Trichinellida</taxon>
        <taxon>Trichinellidae</taxon>
        <taxon>Trichinella</taxon>
    </lineage>
</organism>
<keyword evidence="3" id="KW-1185">Reference proteome</keyword>
<reference evidence="2 3" key="1">
    <citation type="submission" date="2015-01" db="EMBL/GenBank/DDBJ databases">
        <title>Evolution of Trichinella species and genotypes.</title>
        <authorList>
            <person name="Korhonen P.K."/>
            <person name="Edoardo P."/>
            <person name="Giuseppe L.R."/>
            <person name="Gasser R.B."/>
        </authorList>
    </citation>
    <scope>NUCLEOTIDE SEQUENCE [LARGE SCALE GENOMIC DNA]</scope>
    <source>
        <strain evidence="2">ISS1029</strain>
    </source>
</reference>
<accession>A0A0V1HUP1</accession>
<dbReference type="AlphaFoldDB" id="A0A0V1HUP1"/>
<dbReference type="EMBL" id="JYDP01000033">
    <property type="protein sequence ID" value="KRZ13317.1"/>
    <property type="molecule type" value="Genomic_DNA"/>
</dbReference>
<evidence type="ECO:0000313" key="1">
    <source>
        <dbReference type="EMBL" id="KRZ13307.1"/>
    </source>
</evidence>